<dbReference type="SUPFAM" id="SSF50118">
    <property type="entry name" value="Cell growth inhibitor/plasmid maintenance toxic component"/>
    <property type="match status" value="1"/>
</dbReference>
<feature type="region of interest" description="Disordered" evidence="1">
    <location>
        <begin position="55"/>
        <end position="74"/>
    </location>
</feature>
<evidence type="ECO:0000259" key="2">
    <source>
        <dbReference type="Pfam" id="PF08940"/>
    </source>
</evidence>
<dbReference type="EMBL" id="CP022753">
    <property type="protein sequence ID" value="ASU83904.1"/>
    <property type="molecule type" value="Genomic_DNA"/>
</dbReference>
<feature type="domain" description="DUF1918" evidence="2">
    <location>
        <begin position="1"/>
        <end position="60"/>
    </location>
</feature>
<dbReference type="InterPro" id="IPR015035">
    <property type="entry name" value="DUF1918"/>
</dbReference>
<dbReference type="OrthoDB" id="4828144at2"/>
<sequence length="74" mass="8142">MRARIGDRLVVEGPRDDVHRRTGVVTEVRGREGAPPYQVRWLDEDADHEVLVYPGPDAHIEEGPVGGTAGRSGR</sequence>
<reference evidence="3 4" key="1">
    <citation type="submission" date="2017-08" db="EMBL/GenBank/DDBJ databases">
        <title>The complete genome sequence of Nocardiopsis gilva YIM 90087.</title>
        <authorList>
            <person name="Yin M."/>
            <person name="Tang S."/>
        </authorList>
    </citation>
    <scope>NUCLEOTIDE SEQUENCE [LARGE SCALE GENOMIC DNA]</scope>
    <source>
        <strain evidence="3 4">YIM 90087</strain>
    </source>
</reference>
<dbReference type="Pfam" id="PF08940">
    <property type="entry name" value="DUF1918"/>
    <property type="match status" value="1"/>
</dbReference>
<keyword evidence="4" id="KW-1185">Reference proteome</keyword>
<gene>
    <name evidence="3" type="ORF">CDO52_14925</name>
</gene>
<accession>A0A223S700</accession>
<evidence type="ECO:0000256" key="1">
    <source>
        <dbReference type="SAM" id="MobiDB-lite"/>
    </source>
</evidence>
<organism evidence="3 4">
    <name type="scientific">Nocardiopsis gilva YIM 90087</name>
    <dbReference type="NCBI Taxonomy" id="1235441"/>
    <lineage>
        <taxon>Bacteria</taxon>
        <taxon>Bacillati</taxon>
        <taxon>Actinomycetota</taxon>
        <taxon>Actinomycetes</taxon>
        <taxon>Streptosporangiales</taxon>
        <taxon>Nocardiopsidaceae</taxon>
        <taxon>Nocardiopsis</taxon>
    </lineage>
</organism>
<evidence type="ECO:0000313" key="3">
    <source>
        <dbReference type="EMBL" id="ASU83904.1"/>
    </source>
</evidence>
<evidence type="ECO:0000313" key="4">
    <source>
        <dbReference type="Proteomes" id="UP000215005"/>
    </source>
</evidence>
<dbReference type="AlphaFoldDB" id="A0A223S700"/>
<feature type="compositionally biased region" description="Gly residues" evidence="1">
    <location>
        <begin position="64"/>
        <end position="74"/>
    </location>
</feature>
<name>A0A223S700_9ACTN</name>
<dbReference type="Proteomes" id="UP000215005">
    <property type="component" value="Chromosome"/>
</dbReference>
<protein>
    <submittedName>
        <fullName evidence="3">DUF1918 domain-containing protein</fullName>
    </submittedName>
</protein>
<dbReference type="RefSeq" id="WP_017618984.1">
    <property type="nucleotide sequence ID" value="NZ_ANBG01000208.1"/>
</dbReference>
<proteinExistence type="predicted"/>
<dbReference type="KEGG" id="ngv:CDO52_14925"/>
<dbReference type="Gene3D" id="2.30.30.440">
    <property type="entry name" value="Domain of unknown function DUF1918"/>
    <property type="match status" value="1"/>
</dbReference>